<proteinExistence type="predicted"/>
<evidence type="ECO:0000313" key="2">
    <source>
        <dbReference type="RefSeq" id="XP_028144937.1"/>
    </source>
</evidence>
<sequence length="110" mass="11859">MIAQVLFISTIVAIAQAGLLHGGLDLGGSSYIGSHSIAVAKEPVVEYFAPPKYEFKYGVQDWHTGDVKNQEESRVGDLTQSDYSLAEKDRKVSVSRIIAGAVPISHGKGW</sequence>
<dbReference type="AlphaFoldDB" id="A0A6P7GFF8"/>
<feature type="signal peptide" evidence="1">
    <location>
        <begin position="1"/>
        <end position="17"/>
    </location>
</feature>
<dbReference type="InParanoid" id="A0A6P7GFF8"/>
<protein>
    <submittedName>
        <fullName evidence="2">Adult-specific cuticular protein ACP-20-like</fullName>
    </submittedName>
</protein>
<dbReference type="RefSeq" id="XP_028144937.1">
    <property type="nucleotide sequence ID" value="XM_028289136.1"/>
</dbReference>
<gene>
    <name evidence="2" type="primary">LOC114338535</name>
</gene>
<name>A0A6P7GFF8_DIAVI</name>
<evidence type="ECO:0000256" key="1">
    <source>
        <dbReference type="SAM" id="SignalP"/>
    </source>
</evidence>
<feature type="chain" id="PRO_5027996406" evidence="1">
    <location>
        <begin position="18"/>
        <end position="110"/>
    </location>
</feature>
<organism evidence="2">
    <name type="scientific">Diabrotica virgifera virgifera</name>
    <name type="common">western corn rootworm</name>
    <dbReference type="NCBI Taxonomy" id="50390"/>
    <lineage>
        <taxon>Eukaryota</taxon>
        <taxon>Metazoa</taxon>
        <taxon>Ecdysozoa</taxon>
        <taxon>Arthropoda</taxon>
        <taxon>Hexapoda</taxon>
        <taxon>Insecta</taxon>
        <taxon>Pterygota</taxon>
        <taxon>Neoptera</taxon>
        <taxon>Endopterygota</taxon>
        <taxon>Coleoptera</taxon>
        <taxon>Polyphaga</taxon>
        <taxon>Cucujiformia</taxon>
        <taxon>Chrysomeloidea</taxon>
        <taxon>Chrysomelidae</taxon>
        <taxon>Galerucinae</taxon>
        <taxon>Diabroticina</taxon>
        <taxon>Diabroticites</taxon>
        <taxon>Diabrotica</taxon>
    </lineage>
</organism>
<reference evidence="2" key="1">
    <citation type="submission" date="2025-08" db="UniProtKB">
        <authorList>
            <consortium name="RefSeq"/>
        </authorList>
    </citation>
    <scope>IDENTIFICATION</scope>
    <source>
        <tissue evidence="2">Whole insect</tissue>
    </source>
</reference>
<keyword evidence="1" id="KW-0732">Signal</keyword>
<accession>A0A6P7GFF8</accession>